<sequence length="144" mass="15035">MGALMTRFEDWPSRLHAFLEAAHGRPFSWGRWDCCILAADAVNILTGSDPLAPFRGRYRSARGAVRLLKPLGGLVGGCTTLLGAPIAPLLAQRGDVVLIEAPAGAGGPLACGVVDLTGRAVACPGEAGLLFVPLARARHAWRIG</sequence>
<reference evidence="2 3" key="1">
    <citation type="submission" date="2018-09" db="EMBL/GenBank/DDBJ databases">
        <title>Whole genome based analysis of evolution and adaptive divergence in Indian and Brazilian strains of Azospirillum brasilense.</title>
        <authorList>
            <person name="Singh C."/>
            <person name="Tripathi A.K."/>
        </authorList>
    </citation>
    <scope>NUCLEOTIDE SEQUENCE [LARGE SCALE GENOMIC DNA]</scope>
    <source>
        <strain evidence="2 3">MTCC4035</strain>
        <plasmid evidence="2 3">p1</plasmid>
    </source>
</reference>
<geneLocation type="plasmid" evidence="2 3">
    <name>p1</name>
</geneLocation>
<gene>
    <name evidence="2" type="ORF">D3093_15125</name>
</gene>
<dbReference type="InterPro" id="IPR053802">
    <property type="entry name" value="DUF6950"/>
</dbReference>
<dbReference type="AlphaFoldDB" id="A0A4D8PMT9"/>
<organism evidence="2 3">
    <name type="scientific">Azospirillum argentinense</name>
    <dbReference type="NCBI Taxonomy" id="2970906"/>
    <lineage>
        <taxon>Bacteria</taxon>
        <taxon>Pseudomonadati</taxon>
        <taxon>Pseudomonadota</taxon>
        <taxon>Alphaproteobacteria</taxon>
        <taxon>Rhodospirillales</taxon>
        <taxon>Azospirillaceae</taxon>
        <taxon>Azospirillum</taxon>
    </lineage>
</organism>
<keyword evidence="2" id="KW-0614">Plasmid</keyword>
<evidence type="ECO:0000313" key="2">
    <source>
        <dbReference type="EMBL" id="QCN96671.1"/>
    </source>
</evidence>
<accession>A0A4D8PMT9</accession>
<dbReference type="KEGG" id="aare:D3093_15125"/>
<proteinExistence type="predicted"/>
<evidence type="ECO:0000259" key="1">
    <source>
        <dbReference type="Pfam" id="PF22262"/>
    </source>
</evidence>
<evidence type="ECO:0000313" key="3">
    <source>
        <dbReference type="Proteomes" id="UP000298595"/>
    </source>
</evidence>
<protein>
    <recommendedName>
        <fullName evidence="1">DUF6950 domain-containing protein</fullName>
    </recommendedName>
</protein>
<dbReference type="EMBL" id="CP032322">
    <property type="protein sequence ID" value="QCN96671.1"/>
    <property type="molecule type" value="Genomic_DNA"/>
</dbReference>
<name>A0A4D8PMT9_9PROT</name>
<dbReference type="Pfam" id="PF22262">
    <property type="entry name" value="DUF6950"/>
    <property type="match status" value="1"/>
</dbReference>
<feature type="domain" description="DUF6950" evidence="1">
    <location>
        <begin position="6"/>
        <end position="143"/>
    </location>
</feature>
<dbReference type="Proteomes" id="UP000298595">
    <property type="component" value="Plasmid p1"/>
</dbReference>